<dbReference type="SMART" id="SM00220">
    <property type="entry name" value="S_TKc"/>
    <property type="match status" value="1"/>
</dbReference>
<sequence>MKRSLTSQQHMTQSRFTNMENISTTQTTVISKVFKTDSSDRTPLAMKRMNLKQEDTTIPPYIIRELAITSELNSPHIVHPAVNDISYEPKDRTISYVYEYGAADVKRVMSTKKVPLKETTIKSILFQILLGLDYMHSRGISHCNVTPSNLLIMPTTSQTPGILRFIDFSLARVAEPVQKLKPLNSIYLGYRAPEIVLGQSDYSYPSDIWSAGCIFAELLTGTLFDVQKINPQDQIQVMLRKYFEVIGSMSQDDFPRHEKYTNWMTFQQMLSSNQLQMRNSKGQLYQKVASLNPEIQDLLFKMLTYNPDLRITAKDALRHPYFNSRPFPVMNIARTFTPEEWSAISSGNNKE</sequence>
<dbReference type="KEGG" id="tva:5465651"/>
<gene>
    <name evidence="8" type="ORF">TVAG_366250</name>
</gene>
<dbReference type="Gene3D" id="3.30.200.20">
    <property type="entry name" value="Phosphorylase Kinase, domain 1"/>
    <property type="match status" value="1"/>
</dbReference>
<dbReference type="GO" id="GO:0005634">
    <property type="term" value="C:nucleus"/>
    <property type="evidence" value="ECO:0000318"/>
    <property type="project" value="GO_Central"/>
</dbReference>
<dbReference type="EMBL" id="DS113201">
    <property type="protein sequence ID" value="EAY20117.1"/>
    <property type="molecule type" value="Genomic_DNA"/>
</dbReference>
<dbReference type="GO" id="GO:0005524">
    <property type="term" value="F:ATP binding"/>
    <property type="evidence" value="ECO:0007669"/>
    <property type="project" value="UniProtKB-KW"/>
</dbReference>
<feature type="region of interest" description="Disordered" evidence="6">
    <location>
        <begin position="1"/>
        <end position="20"/>
    </location>
</feature>
<evidence type="ECO:0000256" key="6">
    <source>
        <dbReference type="SAM" id="MobiDB-lite"/>
    </source>
</evidence>
<dbReference type="PROSITE" id="PS50011">
    <property type="entry name" value="PROTEIN_KINASE_DOM"/>
    <property type="match status" value="1"/>
</dbReference>
<evidence type="ECO:0000256" key="3">
    <source>
        <dbReference type="ARBA" id="ARBA00022741"/>
    </source>
</evidence>
<dbReference type="OrthoDB" id="6284126at2759"/>
<keyword evidence="5" id="KW-0067">ATP-binding</keyword>
<dbReference type="InParanoid" id="A2DHR9"/>
<keyword evidence="2" id="KW-0808">Transferase</keyword>
<keyword evidence="4 8" id="KW-0418">Kinase</keyword>
<reference evidence="8" key="1">
    <citation type="submission" date="2006-10" db="EMBL/GenBank/DDBJ databases">
        <authorList>
            <person name="Amadeo P."/>
            <person name="Zhao Q."/>
            <person name="Wortman J."/>
            <person name="Fraser-Liggett C."/>
            <person name="Carlton J."/>
        </authorList>
    </citation>
    <scope>NUCLEOTIDE SEQUENCE</scope>
    <source>
        <strain evidence="8">G3</strain>
    </source>
</reference>
<dbReference type="VEuPathDB" id="TrichDB:TVAGG3_0303320"/>
<evidence type="ECO:0000256" key="2">
    <source>
        <dbReference type="ARBA" id="ARBA00022679"/>
    </source>
</evidence>
<dbReference type="GO" id="GO:0004674">
    <property type="term" value="F:protein serine/threonine kinase activity"/>
    <property type="evidence" value="ECO:0000318"/>
    <property type="project" value="GO_Central"/>
</dbReference>
<evidence type="ECO:0000256" key="4">
    <source>
        <dbReference type="ARBA" id="ARBA00022777"/>
    </source>
</evidence>
<feature type="domain" description="Protein kinase" evidence="7">
    <location>
        <begin position="16"/>
        <end position="322"/>
    </location>
</feature>
<dbReference type="InterPro" id="IPR011009">
    <property type="entry name" value="Kinase-like_dom_sf"/>
</dbReference>
<dbReference type="STRING" id="5722.A2DHR9"/>
<dbReference type="Pfam" id="PF00069">
    <property type="entry name" value="Pkinase"/>
    <property type="match status" value="1"/>
</dbReference>
<reference evidence="8" key="2">
    <citation type="journal article" date="2007" name="Science">
        <title>Draft genome sequence of the sexually transmitted pathogen Trichomonas vaginalis.</title>
        <authorList>
            <person name="Carlton J.M."/>
            <person name="Hirt R.P."/>
            <person name="Silva J.C."/>
            <person name="Delcher A.L."/>
            <person name="Schatz M."/>
            <person name="Zhao Q."/>
            <person name="Wortman J.R."/>
            <person name="Bidwell S.L."/>
            <person name="Alsmark U.C.M."/>
            <person name="Besteiro S."/>
            <person name="Sicheritz-Ponten T."/>
            <person name="Noel C.J."/>
            <person name="Dacks J.B."/>
            <person name="Foster P.G."/>
            <person name="Simillion C."/>
            <person name="Van de Peer Y."/>
            <person name="Miranda-Saavedra D."/>
            <person name="Barton G.J."/>
            <person name="Westrop G.D."/>
            <person name="Mueller S."/>
            <person name="Dessi D."/>
            <person name="Fiori P.L."/>
            <person name="Ren Q."/>
            <person name="Paulsen I."/>
            <person name="Zhang H."/>
            <person name="Bastida-Corcuera F.D."/>
            <person name="Simoes-Barbosa A."/>
            <person name="Brown M.T."/>
            <person name="Hayes R.D."/>
            <person name="Mukherjee M."/>
            <person name="Okumura C.Y."/>
            <person name="Schneider R."/>
            <person name="Smith A.J."/>
            <person name="Vanacova S."/>
            <person name="Villalvazo M."/>
            <person name="Haas B.J."/>
            <person name="Pertea M."/>
            <person name="Feldblyum T.V."/>
            <person name="Utterback T.R."/>
            <person name="Shu C.L."/>
            <person name="Osoegawa K."/>
            <person name="de Jong P.J."/>
            <person name="Hrdy I."/>
            <person name="Horvathova L."/>
            <person name="Zubacova Z."/>
            <person name="Dolezal P."/>
            <person name="Malik S.B."/>
            <person name="Logsdon J.M. Jr."/>
            <person name="Henze K."/>
            <person name="Gupta A."/>
            <person name="Wang C.C."/>
            <person name="Dunne R.L."/>
            <person name="Upcroft J.A."/>
            <person name="Upcroft P."/>
            <person name="White O."/>
            <person name="Salzberg S.L."/>
            <person name="Tang P."/>
            <person name="Chiu C.-H."/>
            <person name="Lee Y.-S."/>
            <person name="Embley T.M."/>
            <person name="Coombs G.H."/>
            <person name="Mottram J.C."/>
            <person name="Tachezy J."/>
            <person name="Fraser-Liggett C.M."/>
            <person name="Johnson P.J."/>
        </authorList>
    </citation>
    <scope>NUCLEOTIDE SEQUENCE [LARGE SCALE GENOMIC DNA]</scope>
    <source>
        <strain evidence="8">G3</strain>
    </source>
</reference>
<keyword evidence="3" id="KW-0547">Nucleotide-binding</keyword>
<evidence type="ECO:0000313" key="8">
    <source>
        <dbReference type="EMBL" id="EAY20117.1"/>
    </source>
</evidence>
<dbReference type="PANTHER" id="PTHR24056:SF495">
    <property type="entry name" value="CYCLIN-DEPENDENT KINASE 8-RELATED"/>
    <property type="match status" value="1"/>
</dbReference>
<dbReference type="InterPro" id="IPR000719">
    <property type="entry name" value="Prot_kinase_dom"/>
</dbReference>
<accession>A2DHR9</accession>
<dbReference type="InterPro" id="IPR050108">
    <property type="entry name" value="CDK"/>
</dbReference>
<keyword evidence="1" id="KW-0723">Serine/threonine-protein kinase</keyword>
<evidence type="ECO:0000259" key="7">
    <source>
        <dbReference type="PROSITE" id="PS50011"/>
    </source>
</evidence>
<dbReference type="VEuPathDB" id="TrichDB:TVAG_366250"/>
<evidence type="ECO:0000256" key="1">
    <source>
        <dbReference type="ARBA" id="ARBA00022527"/>
    </source>
</evidence>
<dbReference type="AlphaFoldDB" id="A2DHR9"/>
<keyword evidence="9" id="KW-1185">Reference proteome</keyword>
<organism evidence="8 9">
    <name type="scientific">Trichomonas vaginalis (strain ATCC PRA-98 / G3)</name>
    <dbReference type="NCBI Taxonomy" id="412133"/>
    <lineage>
        <taxon>Eukaryota</taxon>
        <taxon>Metamonada</taxon>
        <taxon>Parabasalia</taxon>
        <taxon>Trichomonadida</taxon>
        <taxon>Trichomonadidae</taxon>
        <taxon>Trichomonas</taxon>
    </lineage>
</organism>
<dbReference type="SMR" id="A2DHR9"/>
<dbReference type="PANTHER" id="PTHR24056">
    <property type="entry name" value="CELL DIVISION PROTEIN KINASE"/>
    <property type="match status" value="1"/>
</dbReference>
<dbReference type="eggNOG" id="KOG0594">
    <property type="taxonomic scope" value="Eukaryota"/>
</dbReference>
<dbReference type="Proteomes" id="UP000001542">
    <property type="component" value="Unassembled WGS sequence"/>
</dbReference>
<evidence type="ECO:0000256" key="5">
    <source>
        <dbReference type="ARBA" id="ARBA00022840"/>
    </source>
</evidence>
<dbReference type="GO" id="GO:0016592">
    <property type="term" value="C:mediator complex"/>
    <property type="evidence" value="ECO:0000318"/>
    <property type="project" value="GO_Central"/>
</dbReference>
<dbReference type="Gene3D" id="1.10.510.10">
    <property type="entry name" value="Transferase(Phosphotransferase) domain 1"/>
    <property type="match status" value="1"/>
</dbReference>
<evidence type="ECO:0000313" key="9">
    <source>
        <dbReference type="Proteomes" id="UP000001542"/>
    </source>
</evidence>
<name>A2DHR9_TRIV3</name>
<proteinExistence type="predicted"/>
<dbReference type="FunFam" id="1.10.510.10:FF:000785">
    <property type="entry name" value="CMGC/CDK/CDK8 protein kinase"/>
    <property type="match status" value="1"/>
</dbReference>
<protein>
    <submittedName>
        <fullName evidence="8">CMGC family protein kinase</fullName>
    </submittedName>
</protein>
<dbReference type="SUPFAM" id="SSF56112">
    <property type="entry name" value="Protein kinase-like (PK-like)"/>
    <property type="match status" value="1"/>
</dbReference>